<reference evidence="2 3" key="1">
    <citation type="submission" date="2023-08" db="EMBL/GenBank/DDBJ databases">
        <title>A Necator americanus chromosomal reference genome.</title>
        <authorList>
            <person name="Ilik V."/>
            <person name="Petrzelkova K.J."/>
            <person name="Pardy F."/>
            <person name="Fuh T."/>
            <person name="Niatou-Singa F.S."/>
            <person name="Gouil Q."/>
            <person name="Baker L."/>
            <person name="Ritchie M.E."/>
            <person name="Jex A.R."/>
            <person name="Gazzola D."/>
            <person name="Li H."/>
            <person name="Toshio Fujiwara R."/>
            <person name="Zhan B."/>
            <person name="Aroian R.V."/>
            <person name="Pafco B."/>
            <person name="Schwarz E.M."/>
        </authorList>
    </citation>
    <scope>NUCLEOTIDE SEQUENCE [LARGE SCALE GENOMIC DNA]</scope>
    <source>
        <strain evidence="2 3">Aroian</strain>
        <tissue evidence="2">Whole animal</tissue>
    </source>
</reference>
<organism evidence="2 3">
    <name type="scientific">Necator americanus</name>
    <name type="common">Human hookworm</name>
    <dbReference type="NCBI Taxonomy" id="51031"/>
    <lineage>
        <taxon>Eukaryota</taxon>
        <taxon>Metazoa</taxon>
        <taxon>Ecdysozoa</taxon>
        <taxon>Nematoda</taxon>
        <taxon>Chromadorea</taxon>
        <taxon>Rhabditida</taxon>
        <taxon>Rhabditina</taxon>
        <taxon>Rhabditomorpha</taxon>
        <taxon>Strongyloidea</taxon>
        <taxon>Ancylostomatidae</taxon>
        <taxon>Bunostominae</taxon>
        <taxon>Necator</taxon>
    </lineage>
</organism>
<sequence>MLAARKGSSQLTIGFSDNTGRPRRYPANEARRRPPTPAAFQHESSRRWRGGSSTPGCCSAQISMAKSRKMQMHCCPRVCSFNYVTVREHMEVGALEALNVAIPPAPTTLFVENPWLLRRSPQRLAYVRALGLR</sequence>
<comment type="caution">
    <text evidence="2">The sequence shown here is derived from an EMBL/GenBank/DDBJ whole genome shotgun (WGS) entry which is preliminary data.</text>
</comment>
<evidence type="ECO:0000256" key="1">
    <source>
        <dbReference type="SAM" id="MobiDB-lite"/>
    </source>
</evidence>
<feature type="region of interest" description="Disordered" evidence="1">
    <location>
        <begin position="1"/>
        <end position="55"/>
    </location>
</feature>
<evidence type="ECO:0000313" key="3">
    <source>
        <dbReference type="Proteomes" id="UP001303046"/>
    </source>
</evidence>
<name>A0ABR1C3I0_NECAM</name>
<keyword evidence="3" id="KW-1185">Reference proteome</keyword>
<proteinExistence type="predicted"/>
<protein>
    <submittedName>
        <fullName evidence="2">Uncharacterized protein</fullName>
    </submittedName>
</protein>
<dbReference type="EMBL" id="JAVFWL010000002">
    <property type="protein sequence ID" value="KAK6732269.1"/>
    <property type="molecule type" value="Genomic_DNA"/>
</dbReference>
<accession>A0ABR1C3I0</accession>
<gene>
    <name evidence="2" type="primary">Necator_chrII.g4367</name>
    <name evidence="2" type="ORF">RB195_016575</name>
</gene>
<dbReference type="Proteomes" id="UP001303046">
    <property type="component" value="Unassembled WGS sequence"/>
</dbReference>
<evidence type="ECO:0000313" key="2">
    <source>
        <dbReference type="EMBL" id="KAK6732269.1"/>
    </source>
</evidence>
<feature type="compositionally biased region" description="Polar residues" evidence="1">
    <location>
        <begin position="7"/>
        <end position="19"/>
    </location>
</feature>